<sequence>MRKSIVLLSFLAFSGKMYSQNIFPVKLDNCKTEKFCLDCGDIKAGYNEEEFQKINDKLNKTLNLKGLSGAIKFQVLVDSKGKACVLSHTDQSNNLITQKIIEELNKFKNWTPAITENKKEEKSSINIIFIVKDNAIKGNIERVDMNAFKKSFDNPTKPEIFNKNYTYKNEHLNDYKITVWNSKNSDLPNNMTDNIAIDNDGVIWLTVDEGLVKFDGFKFINAEQNITDKGKFFGYYAIASDNSNNKWVYGGKNIYSYNGQNWTKYDKQTIGIDGAYEIINNKKTDEVYFCSDEGLTIFKNGKWTNLNKDKIKELPTNRVAFAAKDSKNRLWIGTFQGTIMIDENGKATSFENSDTLLNGKCITSMDEDENGNLYFTLYELKRADKEKVNNNEGIAIRSNDGTFKQFTTDNSGMPFNHANCVVYDKKDKVIWISTDRAGLVRYDLKGNWENYHNENSEIPTSYISTMKMDNDGNLYLATRQGLVKIEKK</sequence>
<evidence type="ECO:0000313" key="1">
    <source>
        <dbReference type="EMBL" id="MCA6066544.1"/>
    </source>
</evidence>
<dbReference type="Proteomes" id="UP000618240">
    <property type="component" value="Unassembled WGS sequence"/>
</dbReference>
<name>A0ABS7ZXV5_9FLAO</name>
<comment type="caution">
    <text evidence="1">The sequence shown here is derived from an EMBL/GenBank/DDBJ whole genome shotgun (WGS) entry which is preliminary data.</text>
</comment>
<protein>
    <recommendedName>
        <fullName evidence="3">Two component regulator propeller</fullName>
    </recommendedName>
</protein>
<proteinExistence type="predicted"/>
<dbReference type="InterPro" id="IPR015943">
    <property type="entry name" value="WD40/YVTN_repeat-like_dom_sf"/>
</dbReference>
<dbReference type="EMBL" id="JAERSE020000001">
    <property type="protein sequence ID" value="MCA6066544.1"/>
    <property type="molecule type" value="Genomic_DNA"/>
</dbReference>
<evidence type="ECO:0000313" key="2">
    <source>
        <dbReference type="Proteomes" id="UP000618240"/>
    </source>
</evidence>
<dbReference type="SUPFAM" id="SSF63829">
    <property type="entry name" value="Calcium-dependent phosphotriesterase"/>
    <property type="match status" value="1"/>
</dbReference>
<gene>
    <name evidence="1" type="ORF">JI747_005090</name>
</gene>
<reference evidence="1 2" key="1">
    <citation type="submission" date="2021-09" db="EMBL/GenBank/DDBJ databases">
        <title>Genome sequencing and assembly of Chryseobacterium sp. RG1.</title>
        <authorList>
            <person name="Chhetri G."/>
        </authorList>
    </citation>
    <scope>NUCLEOTIDE SEQUENCE [LARGE SCALE GENOMIC DNA]</scope>
    <source>
        <strain evidence="1 2">RG1</strain>
    </source>
</reference>
<keyword evidence="2" id="KW-1185">Reference proteome</keyword>
<dbReference type="Gene3D" id="2.130.10.10">
    <property type="entry name" value="YVTN repeat-like/Quinoprotein amine dehydrogenase"/>
    <property type="match status" value="2"/>
</dbReference>
<evidence type="ECO:0008006" key="3">
    <source>
        <dbReference type="Google" id="ProtNLM"/>
    </source>
</evidence>
<dbReference type="RefSeq" id="WP_225686725.1">
    <property type="nucleotide sequence ID" value="NZ_JAERSE020000001.1"/>
</dbReference>
<organism evidence="1 2">
    <name type="scientific">Chryseobacterium tagetis</name>
    <dbReference type="NCBI Taxonomy" id="2801334"/>
    <lineage>
        <taxon>Bacteria</taxon>
        <taxon>Pseudomonadati</taxon>
        <taxon>Bacteroidota</taxon>
        <taxon>Flavobacteriia</taxon>
        <taxon>Flavobacteriales</taxon>
        <taxon>Weeksellaceae</taxon>
        <taxon>Chryseobacterium group</taxon>
        <taxon>Chryseobacterium</taxon>
    </lineage>
</organism>
<accession>A0ABS7ZXV5</accession>